<keyword evidence="3" id="KW-1185">Reference proteome</keyword>
<gene>
    <name evidence="2" type="ORF">MELLADRAFT_90076</name>
</gene>
<sequence>MGPGPEKVVEGPVSYCELPPPEEVCPSRGTSGTKVTAGIKPPCSLKEDVSMNNVTLGVGLTLAPQEERPTTATGGPSRCTYVIDTSRLESLPHIEVNTNTSSHLKRRTGLPPLGTDAQTHTTLEKGKSKAPNAYNFATAKRTQVVDESTNIFERRVPKPKEDTIIQNGRTYRKFPSKTDIKLTGKQMRDRRLLKKTQKEISERKQSRIDTHYEHHTIRQSKKKRLYITSDIGNILRHTDQPPADTEGPPTTQSGIPNNQSVAPSQDANTHPTHDLREVNSGMLTTNALVTKLKTKTATSSRNKGKTSSRSHKVNHTSGQNDMSSQTSDASSATGQQNQGSTQTQSTASTAGKSNRPSYASV</sequence>
<dbReference type="InParanoid" id="F4RVL6"/>
<feature type="region of interest" description="Disordered" evidence="1">
    <location>
        <begin position="196"/>
        <end position="361"/>
    </location>
</feature>
<protein>
    <submittedName>
        <fullName evidence="2">Uncharacterized protein</fullName>
    </submittedName>
</protein>
<dbReference type="EMBL" id="GL883123">
    <property type="protein sequence ID" value="EGG03648.1"/>
    <property type="molecule type" value="Genomic_DNA"/>
</dbReference>
<organism evidence="3">
    <name type="scientific">Melampsora larici-populina (strain 98AG31 / pathotype 3-4-7)</name>
    <name type="common">Poplar leaf rust fungus</name>
    <dbReference type="NCBI Taxonomy" id="747676"/>
    <lineage>
        <taxon>Eukaryota</taxon>
        <taxon>Fungi</taxon>
        <taxon>Dikarya</taxon>
        <taxon>Basidiomycota</taxon>
        <taxon>Pucciniomycotina</taxon>
        <taxon>Pucciniomycetes</taxon>
        <taxon>Pucciniales</taxon>
        <taxon>Melampsoraceae</taxon>
        <taxon>Melampsora</taxon>
    </lineage>
</organism>
<dbReference type="Proteomes" id="UP000001072">
    <property type="component" value="Unassembled WGS sequence"/>
</dbReference>
<name>F4RVL6_MELLP</name>
<proteinExistence type="predicted"/>
<feature type="compositionally biased region" description="Low complexity" evidence="1">
    <location>
        <begin position="329"/>
        <end position="351"/>
    </location>
</feature>
<reference evidence="3" key="1">
    <citation type="journal article" date="2011" name="Proc. Natl. Acad. Sci. U.S.A.">
        <title>Obligate biotrophy features unraveled by the genomic analysis of rust fungi.</title>
        <authorList>
            <person name="Duplessis S."/>
            <person name="Cuomo C.A."/>
            <person name="Lin Y.-C."/>
            <person name="Aerts A."/>
            <person name="Tisserant E."/>
            <person name="Veneault-Fourrey C."/>
            <person name="Joly D.L."/>
            <person name="Hacquard S."/>
            <person name="Amselem J."/>
            <person name="Cantarel B.L."/>
            <person name="Chiu R."/>
            <person name="Coutinho P.M."/>
            <person name="Feau N."/>
            <person name="Field M."/>
            <person name="Frey P."/>
            <person name="Gelhaye E."/>
            <person name="Goldberg J."/>
            <person name="Grabherr M.G."/>
            <person name="Kodira C.D."/>
            <person name="Kohler A."/>
            <person name="Kuees U."/>
            <person name="Lindquist E.A."/>
            <person name="Lucas S.M."/>
            <person name="Mago R."/>
            <person name="Mauceli E."/>
            <person name="Morin E."/>
            <person name="Murat C."/>
            <person name="Pangilinan J.L."/>
            <person name="Park R."/>
            <person name="Pearson M."/>
            <person name="Quesneville H."/>
            <person name="Rouhier N."/>
            <person name="Sakthikumar S."/>
            <person name="Salamov A.A."/>
            <person name="Schmutz J."/>
            <person name="Selles B."/>
            <person name="Shapiro H."/>
            <person name="Tanguay P."/>
            <person name="Tuskan G.A."/>
            <person name="Henrissat B."/>
            <person name="Van de Peer Y."/>
            <person name="Rouze P."/>
            <person name="Ellis J.G."/>
            <person name="Dodds P.N."/>
            <person name="Schein J.E."/>
            <person name="Zhong S."/>
            <person name="Hamelin R.C."/>
            <person name="Grigoriev I.V."/>
            <person name="Szabo L.J."/>
            <person name="Martin F."/>
        </authorList>
    </citation>
    <scope>NUCLEOTIDE SEQUENCE [LARGE SCALE GENOMIC DNA]</scope>
    <source>
        <strain evidence="3">98AG31 / pathotype 3-4-7</strain>
    </source>
</reference>
<feature type="compositionally biased region" description="Low complexity" evidence="1">
    <location>
        <begin position="283"/>
        <end position="298"/>
    </location>
</feature>
<feature type="compositionally biased region" description="Polar residues" evidence="1">
    <location>
        <begin position="315"/>
        <end position="328"/>
    </location>
</feature>
<evidence type="ECO:0000313" key="2">
    <source>
        <dbReference type="EMBL" id="EGG03648.1"/>
    </source>
</evidence>
<evidence type="ECO:0000256" key="1">
    <source>
        <dbReference type="SAM" id="MobiDB-lite"/>
    </source>
</evidence>
<dbReference type="HOGENOM" id="CLU_767433_0_0_1"/>
<dbReference type="RefSeq" id="XP_007413095.1">
    <property type="nucleotide sequence ID" value="XM_007413033.1"/>
</dbReference>
<feature type="compositionally biased region" description="Basic and acidic residues" evidence="1">
    <location>
        <begin position="196"/>
        <end position="216"/>
    </location>
</feature>
<feature type="compositionally biased region" description="Basic residues" evidence="1">
    <location>
        <begin position="302"/>
        <end position="314"/>
    </location>
</feature>
<dbReference type="AlphaFoldDB" id="F4RVL6"/>
<feature type="compositionally biased region" description="Polar residues" evidence="1">
    <location>
        <begin position="352"/>
        <end position="361"/>
    </location>
</feature>
<dbReference type="GeneID" id="18935437"/>
<feature type="region of interest" description="Disordered" evidence="1">
    <location>
        <begin position="20"/>
        <end position="41"/>
    </location>
</feature>
<dbReference type="KEGG" id="mlr:MELLADRAFT_90076"/>
<accession>F4RVL6</accession>
<feature type="compositionally biased region" description="Polar residues" evidence="1">
    <location>
        <begin position="248"/>
        <end position="270"/>
    </location>
</feature>
<dbReference type="VEuPathDB" id="FungiDB:MELLADRAFT_90076"/>
<evidence type="ECO:0000313" key="3">
    <source>
        <dbReference type="Proteomes" id="UP000001072"/>
    </source>
</evidence>